<sequence length="59" mass="6159">MTTYDVGTQPFGQPTVLEGTERALARRDSAPIRGILFGLAIVVPIWVGAGFGIAALLSS</sequence>
<evidence type="ECO:0000313" key="2">
    <source>
        <dbReference type="EMBL" id="PSL36977.1"/>
    </source>
</evidence>
<protein>
    <submittedName>
        <fullName evidence="2">Uncharacterized protein</fullName>
    </submittedName>
</protein>
<accession>A0A2P8GSN8</accession>
<dbReference type="EMBL" id="RZGY01000005">
    <property type="protein sequence ID" value="RUQ81863.1"/>
    <property type="molecule type" value="Genomic_DNA"/>
</dbReference>
<reference evidence="3 5" key="2">
    <citation type="submission" date="2018-12" db="EMBL/GenBank/DDBJ databases">
        <authorList>
            <person name="hu s."/>
            <person name="Xu Y."/>
            <person name="Xu B."/>
            <person name="Li F."/>
        </authorList>
    </citation>
    <scope>NUCLEOTIDE SEQUENCE [LARGE SCALE GENOMIC DNA]</scope>
    <source>
        <strain evidence="3 5">KSW2-17</strain>
    </source>
</reference>
<keyword evidence="5" id="KW-1185">Reference proteome</keyword>
<evidence type="ECO:0000313" key="4">
    <source>
        <dbReference type="Proteomes" id="UP000241203"/>
    </source>
</evidence>
<keyword evidence="1" id="KW-0812">Transmembrane</keyword>
<keyword evidence="1" id="KW-0472">Membrane</keyword>
<dbReference type="Proteomes" id="UP000241203">
    <property type="component" value="Unassembled WGS sequence"/>
</dbReference>
<name>A0A2P8GSN8_9MICO</name>
<dbReference type="EMBL" id="PYAU01000001">
    <property type="protein sequence ID" value="PSL36977.1"/>
    <property type="molecule type" value="Genomic_DNA"/>
</dbReference>
<feature type="transmembrane region" description="Helical" evidence="1">
    <location>
        <begin position="35"/>
        <end position="57"/>
    </location>
</feature>
<reference evidence="2 4" key="1">
    <citation type="submission" date="2018-03" db="EMBL/GenBank/DDBJ databases">
        <title>Genomic Encyclopedia of Archaeal and Bacterial Type Strains, Phase II (KMG-II): from individual species to whole genera.</title>
        <authorList>
            <person name="Goeker M."/>
        </authorList>
    </citation>
    <scope>NUCLEOTIDE SEQUENCE [LARGE SCALE GENOMIC DNA]</scope>
    <source>
        <strain evidence="2 4">DSM 21548</strain>
    </source>
</reference>
<evidence type="ECO:0000313" key="3">
    <source>
        <dbReference type="EMBL" id="RUQ81863.1"/>
    </source>
</evidence>
<gene>
    <name evidence="2" type="ORF">CLV49_0580</name>
    <name evidence="3" type="ORF">ELQ93_17715</name>
</gene>
<evidence type="ECO:0000256" key="1">
    <source>
        <dbReference type="SAM" id="Phobius"/>
    </source>
</evidence>
<dbReference type="AlphaFoldDB" id="A0A2P8GSN8"/>
<evidence type="ECO:0000313" key="5">
    <source>
        <dbReference type="Proteomes" id="UP000268291"/>
    </source>
</evidence>
<proteinExistence type="predicted"/>
<comment type="caution">
    <text evidence="2">The sequence shown here is derived from an EMBL/GenBank/DDBJ whole genome shotgun (WGS) entry which is preliminary data.</text>
</comment>
<dbReference type="RefSeq" id="WP_106562184.1">
    <property type="nucleotide sequence ID" value="NZ_PYAU01000001.1"/>
</dbReference>
<keyword evidence="1" id="KW-1133">Transmembrane helix</keyword>
<dbReference type="Proteomes" id="UP000268291">
    <property type="component" value="Unassembled WGS sequence"/>
</dbReference>
<organism evidence="2 4">
    <name type="scientific">Labedella gwakjiensis</name>
    <dbReference type="NCBI Taxonomy" id="390269"/>
    <lineage>
        <taxon>Bacteria</taxon>
        <taxon>Bacillati</taxon>
        <taxon>Actinomycetota</taxon>
        <taxon>Actinomycetes</taxon>
        <taxon>Micrococcales</taxon>
        <taxon>Microbacteriaceae</taxon>
        <taxon>Labedella</taxon>
    </lineage>
</organism>
<dbReference type="OrthoDB" id="5120025at2"/>